<dbReference type="PROSITE" id="PS50995">
    <property type="entry name" value="HTH_MARR_2"/>
    <property type="match status" value="1"/>
</dbReference>
<dbReference type="Gene3D" id="1.10.10.10">
    <property type="entry name" value="Winged helix-like DNA-binding domain superfamily/Winged helix DNA-binding domain"/>
    <property type="match status" value="1"/>
</dbReference>
<dbReference type="SMART" id="SM00347">
    <property type="entry name" value="HTH_MARR"/>
    <property type="match status" value="1"/>
</dbReference>
<organism evidence="3 4">
    <name type="scientific">Actinomyces bowdenii</name>
    <dbReference type="NCBI Taxonomy" id="131109"/>
    <lineage>
        <taxon>Bacteria</taxon>
        <taxon>Bacillati</taxon>
        <taxon>Actinomycetota</taxon>
        <taxon>Actinomycetes</taxon>
        <taxon>Actinomycetales</taxon>
        <taxon>Actinomycetaceae</taxon>
        <taxon>Actinomyces</taxon>
    </lineage>
</organism>
<dbReference type="PANTHER" id="PTHR33164:SF99">
    <property type="entry name" value="MARR FAMILY REGULATORY PROTEIN"/>
    <property type="match status" value="1"/>
</dbReference>
<dbReference type="Pfam" id="PF01047">
    <property type="entry name" value="MarR"/>
    <property type="match status" value="1"/>
</dbReference>
<dbReference type="SUPFAM" id="SSF46785">
    <property type="entry name" value="Winged helix' DNA-binding domain"/>
    <property type="match status" value="1"/>
</dbReference>
<dbReference type="InterPro" id="IPR036388">
    <property type="entry name" value="WH-like_DNA-bd_sf"/>
</dbReference>
<dbReference type="GO" id="GO:0006950">
    <property type="term" value="P:response to stress"/>
    <property type="evidence" value="ECO:0007669"/>
    <property type="project" value="TreeGrafter"/>
</dbReference>
<feature type="domain" description="HTH marR-type" evidence="2">
    <location>
        <begin position="135"/>
        <end position="271"/>
    </location>
</feature>
<dbReference type="Proteomes" id="UP000572528">
    <property type="component" value="Unassembled WGS sequence"/>
</dbReference>
<name>A0A853EJ96_9ACTO</name>
<dbReference type="GO" id="GO:0003700">
    <property type="term" value="F:DNA-binding transcription factor activity"/>
    <property type="evidence" value="ECO:0007669"/>
    <property type="project" value="InterPro"/>
</dbReference>
<dbReference type="EMBL" id="JACBXV010000099">
    <property type="protein sequence ID" value="NYS69433.1"/>
    <property type="molecule type" value="Genomic_DNA"/>
</dbReference>
<feature type="region of interest" description="Disordered" evidence="1">
    <location>
        <begin position="9"/>
        <end position="48"/>
    </location>
</feature>
<evidence type="ECO:0000256" key="1">
    <source>
        <dbReference type="SAM" id="MobiDB-lite"/>
    </source>
</evidence>
<protein>
    <submittedName>
        <fullName evidence="3">MarR family transcriptional regulator</fullName>
    </submittedName>
</protein>
<dbReference type="InterPro" id="IPR000835">
    <property type="entry name" value="HTH_MarR-typ"/>
</dbReference>
<dbReference type="AlphaFoldDB" id="A0A853EJ96"/>
<sequence length="278" mass="29475">MDDVSCSILNDKQKVASGRGAQPWSEGVKAVSSAEKKTAESGIEEPGGAATACGQAVIDPAPAPGRTAVDPVRTRGQNVVDPTRSCGQEAVEPANTCGQEAVPAKEEAPTACGQAVEPAQTCGDTAQYRHLDPLEMDSWRAFLAASTAVTARLNQELEAGCGISMHEYEILVRLSEAPQHSMRMSTLAEHVSHSRSRLTHTVGRLEKEGYVVRVSCASDKRGVNCELTEAGLAFLRQAAPVHLDGVRRHVLDRLSRDELGLLSQLMKVISAAPGTQAA</sequence>
<comment type="caution">
    <text evidence="3">The sequence shown here is derived from an EMBL/GenBank/DDBJ whole genome shotgun (WGS) entry which is preliminary data.</text>
</comment>
<evidence type="ECO:0000313" key="3">
    <source>
        <dbReference type="EMBL" id="NYS69433.1"/>
    </source>
</evidence>
<dbReference type="PANTHER" id="PTHR33164">
    <property type="entry name" value="TRANSCRIPTIONAL REGULATOR, MARR FAMILY"/>
    <property type="match status" value="1"/>
</dbReference>
<gene>
    <name evidence="3" type="ORF">HZZ05_07885</name>
</gene>
<accession>A0A853EJ96</accession>
<proteinExistence type="predicted"/>
<dbReference type="InterPro" id="IPR039422">
    <property type="entry name" value="MarR/SlyA-like"/>
</dbReference>
<dbReference type="PRINTS" id="PR00598">
    <property type="entry name" value="HTHMARR"/>
</dbReference>
<reference evidence="3 4" key="1">
    <citation type="submission" date="2020-07" db="EMBL/GenBank/DDBJ databases">
        <title>MOT database genomes.</title>
        <authorList>
            <person name="Joseph S."/>
            <person name="Aduse-Opoku J."/>
            <person name="Hashim A."/>
            <person name="Wade W."/>
            <person name="Curtis M."/>
        </authorList>
    </citation>
    <scope>NUCLEOTIDE SEQUENCE [LARGE SCALE GENOMIC DNA]</scope>
    <source>
        <strain evidence="3 4">WMus004</strain>
    </source>
</reference>
<evidence type="ECO:0000313" key="4">
    <source>
        <dbReference type="Proteomes" id="UP000572528"/>
    </source>
</evidence>
<dbReference type="InterPro" id="IPR036390">
    <property type="entry name" value="WH_DNA-bd_sf"/>
</dbReference>
<evidence type="ECO:0000259" key="2">
    <source>
        <dbReference type="PROSITE" id="PS50995"/>
    </source>
</evidence>